<protein>
    <submittedName>
        <fullName evidence="1">Uncharacterized protein</fullName>
    </submittedName>
</protein>
<organism evidence="1 2">
    <name type="scientific">Bifidobacterium parmae</name>
    <dbReference type="NCBI Taxonomy" id="361854"/>
    <lineage>
        <taxon>Bacteria</taxon>
        <taxon>Bacillati</taxon>
        <taxon>Actinomycetota</taxon>
        <taxon>Actinomycetes</taxon>
        <taxon>Bifidobacteriales</taxon>
        <taxon>Bifidobacteriaceae</taxon>
        <taxon>Bifidobacterium</taxon>
    </lineage>
</organism>
<dbReference type="OrthoDB" id="9917131at2"/>
<sequence length="77" mass="8810">MRMPKLSTLYMATAAMNALSTILEFAKEKRDNKVLLLRAVTTVNWITITIMQLRWERQEALEAAEDEEGGTPERIEA</sequence>
<proteinExistence type="predicted"/>
<accession>A0A2N5IYX4</accession>
<evidence type="ECO:0000313" key="2">
    <source>
        <dbReference type="Proteomes" id="UP000235034"/>
    </source>
</evidence>
<name>A0A2N5IYX4_9BIFI</name>
<dbReference type="EMBL" id="NMWT01000027">
    <property type="protein sequence ID" value="PLS27157.1"/>
    <property type="molecule type" value="Genomic_DNA"/>
</dbReference>
<keyword evidence="2" id="KW-1185">Reference proteome</keyword>
<dbReference type="AlphaFoldDB" id="A0A2N5IYX4"/>
<reference evidence="1 2" key="1">
    <citation type="submission" date="2017-07" db="EMBL/GenBank/DDBJ databases">
        <title>Bifidobacterium novel species.</title>
        <authorList>
            <person name="Lugli G.A."/>
            <person name="Milani C."/>
            <person name="Duranti S."/>
            <person name="Mangifesta M."/>
        </authorList>
    </citation>
    <scope>NUCLEOTIDE SEQUENCE [LARGE SCALE GENOMIC DNA]</scope>
    <source>
        <strain evidence="1 2">77</strain>
    </source>
</reference>
<dbReference type="Proteomes" id="UP000235034">
    <property type="component" value="Unassembled WGS sequence"/>
</dbReference>
<gene>
    <name evidence="1" type="ORF">Uis4E_1743</name>
</gene>
<evidence type="ECO:0000313" key="1">
    <source>
        <dbReference type="EMBL" id="PLS27157.1"/>
    </source>
</evidence>
<comment type="caution">
    <text evidence="1">The sequence shown here is derived from an EMBL/GenBank/DDBJ whole genome shotgun (WGS) entry which is preliminary data.</text>
</comment>